<reference evidence="2" key="2">
    <citation type="submission" date="2023-01" db="EMBL/GenBank/DDBJ databases">
        <authorList>
            <person name="Petersen C."/>
        </authorList>
    </citation>
    <scope>NUCLEOTIDE SEQUENCE</scope>
    <source>
        <strain evidence="2">IBT 17514</strain>
    </source>
</reference>
<feature type="compositionally biased region" description="Low complexity" evidence="1">
    <location>
        <begin position="317"/>
        <end position="328"/>
    </location>
</feature>
<evidence type="ECO:0000313" key="3">
    <source>
        <dbReference type="Proteomes" id="UP001215712"/>
    </source>
</evidence>
<feature type="compositionally biased region" description="Acidic residues" evidence="1">
    <location>
        <begin position="294"/>
        <end position="316"/>
    </location>
</feature>
<accession>A0AAD6MW87</accession>
<dbReference type="EMBL" id="JAQJAN010000006">
    <property type="protein sequence ID" value="KAJ5727305.1"/>
    <property type="molecule type" value="Genomic_DNA"/>
</dbReference>
<gene>
    <name evidence="2" type="ORF">N7493_005125</name>
</gene>
<keyword evidence="3" id="KW-1185">Reference proteome</keyword>
<name>A0AAD6MW87_9EURO</name>
<evidence type="ECO:0000313" key="2">
    <source>
        <dbReference type="EMBL" id="KAJ5727305.1"/>
    </source>
</evidence>
<proteinExistence type="predicted"/>
<comment type="caution">
    <text evidence="2">The sequence shown here is derived from an EMBL/GenBank/DDBJ whole genome shotgun (WGS) entry which is preliminary data.</text>
</comment>
<protein>
    <submittedName>
        <fullName evidence="2">Uncharacterized protein</fullName>
    </submittedName>
</protein>
<dbReference type="Proteomes" id="UP001215712">
    <property type="component" value="Unassembled WGS sequence"/>
</dbReference>
<evidence type="ECO:0000256" key="1">
    <source>
        <dbReference type="SAM" id="MobiDB-lite"/>
    </source>
</evidence>
<sequence length="386" mass="41645">MLAYSTDITNFFTLPDGAGTCTGSNTETFLGEMLDDATTLIKGMVAAVTAATTSATTEQGAKDKVVAQKLFTSFFGVAFEGNDALSAYEDAWAIVKSAITNVEEFLEDQVYTCAKLPPVLFCDNFGNGFDWDSQAKNAQGKAIVMSDGFEPAIKNIYSAEYAASATSEPYWIPELNRYIFTSDVKVNSGQTFCGGKFLDGPFTATMGAGESEQVDLLAKVPYTTPSTTKQLSKILPISSTLFHELFHMTTYWEGEDVGETAEHNTDFVTDITYDLFEALDLAMGLLKIPVDPSSDAEGDGDSESDSDAEDDGESGSDSDSGSDSGSSDSDSEYYSFEDAAQNAESYVFFAVAWWNYAKTWTEGDSAVFYTGCAETWDWLGPVTSCA</sequence>
<dbReference type="AlphaFoldDB" id="A0AAD6MW87"/>
<feature type="region of interest" description="Disordered" evidence="1">
    <location>
        <begin position="290"/>
        <end position="333"/>
    </location>
</feature>
<reference evidence="2" key="1">
    <citation type="journal article" date="2023" name="IMA Fungus">
        <title>Comparative genomic study of the Penicillium genus elucidates a diverse pangenome and 15 lateral gene transfer events.</title>
        <authorList>
            <person name="Petersen C."/>
            <person name="Sorensen T."/>
            <person name="Nielsen M.R."/>
            <person name="Sondergaard T.E."/>
            <person name="Sorensen J.L."/>
            <person name="Fitzpatrick D.A."/>
            <person name="Frisvad J.C."/>
            <person name="Nielsen K.L."/>
        </authorList>
    </citation>
    <scope>NUCLEOTIDE SEQUENCE</scope>
    <source>
        <strain evidence="2">IBT 17514</strain>
    </source>
</reference>
<organism evidence="2 3">
    <name type="scientific">Penicillium malachiteum</name>
    <dbReference type="NCBI Taxonomy" id="1324776"/>
    <lineage>
        <taxon>Eukaryota</taxon>
        <taxon>Fungi</taxon>
        <taxon>Dikarya</taxon>
        <taxon>Ascomycota</taxon>
        <taxon>Pezizomycotina</taxon>
        <taxon>Eurotiomycetes</taxon>
        <taxon>Eurotiomycetidae</taxon>
        <taxon>Eurotiales</taxon>
        <taxon>Aspergillaceae</taxon>
        <taxon>Penicillium</taxon>
    </lineage>
</organism>